<reference evidence="9 10" key="1">
    <citation type="submission" date="2020-07" db="EMBL/GenBank/DDBJ databases">
        <title>Genomic Encyclopedia of Type Strains, Phase IV (KMG-IV): sequencing the most valuable type-strain genomes for metagenomic binning, comparative biology and taxonomic classification.</title>
        <authorList>
            <person name="Goeker M."/>
        </authorList>
    </citation>
    <scope>NUCLEOTIDE SEQUENCE [LARGE SCALE GENOMIC DNA]</scope>
    <source>
        <strain evidence="9 10">DSM 25220</strain>
    </source>
</reference>
<evidence type="ECO:0000256" key="4">
    <source>
        <dbReference type="ARBA" id="ARBA00022692"/>
    </source>
</evidence>
<dbReference type="InterPro" id="IPR005829">
    <property type="entry name" value="Sugar_transporter_CS"/>
</dbReference>
<evidence type="ECO:0000256" key="2">
    <source>
        <dbReference type="ARBA" id="ARBA00022448"/>
    </source>
</evidence>
<dbReference type="SUPFAM" id="SSF103473">
    <property type="entry name" value="MFS general substrate transporter"/>
    <property type="match status" value="1"/>
</dbReference>
<evidence type="ECO:0000313" key="10">
    <source>
        <dbReference type="Proteomes" id="UP000580891"/>
    </source>
</evidence>
<dbReference type="GO" id="GO:0005886">
    <property type="term" value="C:plasma membrane"/>
    <property type="evidence" value="ECO:0007669"/>
    <property type="project" value="UniProtKB-SubCell"/>
</dbReference>
<evidence type="ECO:0000256" key="7">
    <source>
        <dbReference type="SAM" id="Phobius"/>
    </source>
</evidence>
<keyword evidence="6 7" id="KW-0472">Membrane</keyword>
<dbReference type="PROSITE" id="PS50850">
    <property type="entry name" value="MFS"/>
    <property type="match status" value="1"/>
</dbReference>
<evidence type="ECO:0000259" key="8">
    <source>
        <dbReference type="PROSITE" id="PS50850"/>
    </source>
</evidence>
<dbReference type="Proteomes" id="UP000580891">
    <property type="component" value="Unassembled WGS sequence"/>
</dbReference>
<dbReference type="CDD" id="cd17329">
    <property type="entry name" value="MFS_MdtH_MDR_like"/>
    <property type="match status" value="1"/>
</dbReference>
<comment type="subcellular location">
    <subcellularLocation>
        <location evidence="1">Cell membrane</location>
        <topology evidence="1">Multi-pass membrane protein</topology>
    </subcellularLocation>
</comment>
<keyword evidence="5 7" id="KW-1133">Transmembrane helix</keyword>
<sequence>MKQLHPISVNIIIGTLFSRMATFMTIPFLAIYLTKTKGISPVEAGTIIGVSAFVSLFGGFIGGYLSDCYGRKRIMLTSIFVWSLVFIGFATAEHVFMFFILNALNGLCRSFFEPSSRALLSDITKQENKLFVFNLRYAAINVGAAVGPLAGLKIGSATSTTAFWITALVYVLYGISLFIMFQRMGDIVSSDKSSHQERPTFIMACRIIVHDKILLFSLIGMTLGIAGYSQFSSTIPQYLSNAPYFQDGVQLFSYLIVVNAITVLIAQYPVSRIGKYYSPIVSILLGTVMVGLGLFLFGLFHHSWMLVMAIIIFTIGEVMMFTMSDLFIDQIAKPNMKGIYFGAMGFTAIGNAFGPTLGGLLISLFSFSHANYLFGSLALLSFAGFPFLLYVSSIIKEGRRNMEYSL</sequence>
<dbReference type="Pfam" id="PF07690">
    <property type="entry name" value="MFS_1"/>
    <property type="match status" value="1"/>
</dbReference>
<feature type="transmembrane region" description="Helical" evidence="7">
    <location>
        <begin position="251"/>
        <end position="268"/>
    </location>
</feature>
<dbReference type="EMBL" id="JACDUU010000001">
    <property type="protein sequence ID" value="MBA2870461.1"/>
    <property type="molecule type" value="Genomic_DNA"/>
</dbReference>
<keyword evidence="3" id="KW-1003">Cell membrane</keyword>
<keyword evidence="2" id="KW-0813">Transport</keyword>
<name>A0A7W0BVR1_9BACL</name>
<dbReference type="Gene3D" id="1.20.1250.20">
    <property type="entry name" value="MFS general substrate transporter like domains"/>
    <property type="match status" value="1"/>
</dbReference>
<protein>
    <submittedName>
        <fullName evidence="9">MFS family permease</fullName>
    </submittedName>
</protein>
<feature type="domain" description="Major facilitator superfamily (MFS) profile" evidence="8">
    <location>
        <begin position="7"/>
        <end position="396"/>
    </location>
</feature>
<evidence type="ECO:0000256" key="5">
    <source>
        <dbReference type="ARBA" id="ARBA00022989"/>
    </source>
</evidence>
<feature type="transmembrane region" description="Helical" evidence="7">
    <location>
        <begin position="44"/>
        <end position="66"/>
    </location>
</feature>
<gene>
    <name evidence="9" type="ORF">HNQ85_000719</name>
</gene>
<keyword evidence="10" id="KW-1185">Reference proteome</keyword>
<dbReference type="InterPro" id="IPR011701">
    <property type="entry name" value="MFS"/>
</dbReference>
<accession>A0A7W0BVR1</accession>
<organism evidence="9 10">
    <name type="scientific">[Anoxybacillus] calidus</name>
    <dbReference type="NCBI Taxonomy" id="575178"/>
    <lineage>
        <taxon>Bacteria</taxon>
        <taxon>Bacillati</taxon>
        <taxon>Bacillota</taxon>
        <taxon>Bacilli</taxon>
        <taxon>Bacillales</taxon>
        <taxon>Anoxybacillaceae</taxon>
        <taxon>Paranoxybacillus</taxon>
    </lineage>
</organism>
<dbReference type="PANTHER" id="PTHR43414:SF1">
    <property type="entry name" value="PEPTIDE PERMEASE"/>
    <property type="match status" value="1"/>
</dbReference>
<feature type="transmembrane region" description="Helical" evidence="7">
    <location>
        <begin position="213"/>
        <end position="231"/>
    </location>
</feature>
<dbReference type="PANTHER" id="PTHR43414">
    <property type="entry name" value="MULTIDRUG RESISTANCE PROTEIN MDTG"/>
    <property type="match status" value="1"/>
</dbReference>
<dbReference type="InterPro" id="IPR020846">
    <property type="entry name" value="MFS_dom"/>
</dbReference>
<feature type="transmembrane region" description="Helical" evidence="7">
    <location>
        <begin position="280"/>
        <end position="300"/>
    </location>
</feature>
<dbReference type="RefSeq" id="WP_220129074.1">
    <property type="nucleotide sequence ID" value="NZ_JACDUU010000001.1"/>
</dbReference>
<evidence type="ECO:0000256" key="1">
    <source>
        <dbReference type="ARBA" id="ARBA00004651"/>
    </source>
</evidence>
<feature type="transmembrane region" description="Helical" evidence="7">
    <location>
        <begin position="162"/>
        <end position="181"/>
    </location>
</feature>
<dbReference type="AlphaFoldDB" id="A0A7W0BVR1"/>
<evidence type="ECO:0000256" key="3">
    <source>
        <dbReference type="ARBA" id="ARBA00022475"/>
    </source>
</evidence>
<feature type="transmembrane region" description="Helical" evidence="7">
    <location>
        <begin position="7"/>
        <end position="32"/>
    </location>
</feature>
<proteinExistence type="predicted"/>
<evidence type="ECO:0000313" key="9">
    <source>
        <dbReference type="EMBL" id="MBA2870461.1"/>
    </source>
</evidence>
<evidence type="ECO:0000256" key="6">
    <source>
        <dbReference type="ARBA" id="ARBA00023136"/>
    </source>
</evidence>
<feature type="transmembrane region" description="Helical" evidence="7">
    <location>
        <begin position="372"/>
        <end position="392"/>
    </location>
</feature>
<feature type="transmembrane region" description="Helical" evidence="7">
    <location>
        <begin position="340"/>
        <end position="366"/>
    </location>
</feature>
<comment type="caution">
    <text evidence="9">The sequence shown here is derived from an EMBL/GenBank/DDBJ whole genome shotgun (WGS) entry which is preliminary data.</text>
</comment>
<dbReference type="GO" id="GO:0022857">
    <property type="term" value="F:transmembrane transporter activity"/>
    <property type="evidence" value="ECO:0007669"/>
    <property type="project" value="InterPro"/>
</dbReference>
<dbReference type="InterPro" id="IPR036259">
    <property type="entry name" value="MFS_trans_sf"/>
</dbReference>
<keyword evidence="4 7" id="KW-0812">Transmembrane</keyword>
<feature type="transmembrane region" description="Helical" evidence="7">
    <location>
        <begin position="306"/>
        <end position="328"/>
    </location>
</feature>
<dbReference type="PROSITE" id="PS00216">
    <property type="entry name" value="SUGAR_TRANSPORT_1"/>
    <property type="match status" value="1"/>
</dbReference>